<sequence length="1226" mass="135921">MAPQLHQFAPNDPQFASSPPQQQQQLQQSITSQQQQQQQTLYQRQQQLLQQQQQPQNNQQDQQLRLQQLQQEQQRQQLASLNNNVIFNNNSNNNNIQPPLQQQQPYNTYPANKNWDILTGPNAIDNPMSMQLGPDGSLLAPRWDTYGLNNLPPVQIAPRAKNITVIPRTAIEYASQQHSSMGLPRQVYLQPQQQQQQNGLPLAPQEAAQQQQQQQQQRSQQGFVNNGQYLINSPPGSTLPPSDMVMFSSSQPNQHTSSSPVAASGYMQTSCSPEMPIKASPVEQQLSWTSWEEAISQQEDTYATPARTHTSFDEGSREEAESVGTKNLKVFTSSKKDDDGEFRKGQHTGRIGLNTSGKRSAQVMCMPTSVQEEDVLALKLTTFLEPEHRVVVPCGRCKDKTPEILRFHPGVNGKPMIDENGMVSLRNGHVKLIASAWCASTSHHRGPGTKFSFNVQLSSMSRYQVEPILVYEGRSDEVEIYASHGRDKGTRIANKNLEKASKSHSPPLHEHGQNAPPSPAKTTSSSPPSSPSTSTSQYESGPSKKRREETPLTPPMVDSDMPPTIKSLEPRKGPICRENHVIIIGSNFSPGMVPMFGQEFGTVIEVNPFYIECTTPIYPVTEIVSIWIQHNDNYLQTDKTYEFTDEQAQSDMEQLLRSIVQYEGQGGEAGSYLSLLERIASLPPSTDISGQIQSNGSTMLHNSVILRNPTGVEVLIEEGIELDIEDDSGLTALDYAIFTNNVEITKQLLEAGAMLSRDRLETLTLTPTSEMSSLLAVLCGVELTTQVAQEESSASHTEYNESSVGALLQEIILEDTEPESSDFDESASTPTPTPRQERTTNRRGPRPVSIATVSTQSTGMVSLAPTTSTMAVSVASSAQSRPGAPRGRRPINQSGLENIWQCAKKGELALVKHHLQKEPSLINAPWSFDGRSVLSSACASSRPLELVEFLVQRGAQVNSEDSFYKRTALHTLCEEGGLSQDDWTIVIPQADQDAIEQDVLATMRFLLDNGALVNAKNHWKETPLMRLLRGRDCPLMVQELYSRGADSKLKSSKDVYPHGTALCYAAFHGRVNSLKWMIENDLLLNDESNIKDALKWANKGESVSQGGAKQNATVVKKKEEHKAEAIRLLESWLGDNGATKRKALAREINTQSEEDWWRRMSGIVEDVQNKMEGEPSSATSTGNSKIPPSMLEHWKEVQSLSESLSQSSDIPSSPGNRMKWLTKMKF</sequence>
<evidence type="ECO:0000313" key="7">
    <source>
        <dbReference type="Proteomes" id="UP000703661"/>
    </source>
</evidence>
<feature type="compositionally biased region" description="Basic and acidic residues" evidence="4">
    <location>
        <begin position="310"/>
        <end position="320"/>
    </location>
</feature>
<feature type="region of interest" description="Disordered" evidence="4">
    <location>
        <begin position="499"/>
        <end position="572"/>
    </location>
</feature>
<dbReference type="EMBL" id="JAAAID010000005">
    <property type="protein sequence ID" value="KAG0024735.1"/>
    <property type="molecule type" value="Genomic_DNA"/>
</dbReference>
<dbReference type="InterPro" id="IPR013783">
    <property type="entry name" value="Ig-like_fold"/>
</dbReference>
<proteinExistence type="predicted"/>
<feature type="repeat" description="ANK" evidence="3">
    <location>
        <begin position="695"/>
        <end position="727"/>
    </location>
</feature>
<keyword evidence="7" id="KW-1185">Reference proteome</keyword>
<dbReference type="Pfam" id="PF12796">
    <property type="entry name" value="Ank_2"/>
    <property type="match status" value="1"/>
</dbReference>
<dbReference type="Gene3D" id="2.60.40.10">
    <property type="entry name" value="Immunoglobulins"/>
    <property type="match status" value="1"/>
</dbReference>
<dbReference type="PANTHER" id="PTHR23206">
    <property type="entry name" value="MASK PROTEIN"/>
    <property type="match status" value="1"/>
</dbReference>
<feature type="compositionally biased region" description="Low complexity" evidence="4">
    <location>
        <begin position="1198"/>
        <end position="1214"/>
    </location>
</feature>
<evidence type="ECO:0000313" key="6">
    <source>
        <dbReference type="EMBL" id="KAG0024735.1"/>
    </source>
</evidence>
<evidence type="ECO:0000256" key="3">
    <source>
        <dbReference type="PROSITE-ProRule" id="PRU00023"/>
    </source>
</evidence>
<dbReference type="InterPro" id="IPR014756">
    <property type="entry name" value="Ig_E-set"/>
</dbReference>
<dbReference type="SMART" id="SM00248">
    <property type="entry name" value="ANK"/>
    <property type="match status" value="5"/>
</dbReference>
<dbReference type="SUPFAM" id="SSF81296">
    <property type="entry name" value="E set domains"/>
    <property type="match status" value="1"/>
</dbReference>
<feature type="region of interest" description="Disordered" evidence="4">
    <location>
        <begin position="1"/>
        <end position="36"/>
    </location>
</feature>
<dbReference type="InterPro" id="IPR051631">
    <property type="entry name" value="Ankyrin-KH/SAM_domain"/>
</dbReference>
<dbReference type="AlphaFoldDB" id="A0A9P6T4R0"/>
<feature type="compositionally biased region" description="Polar residues" evidence="4">
    <location>
        <begin position="1176"/>
        <end position="1186"/>
    </location>
</feature>
<feature type="repeat" description="ANK" evidence="3">
    <location>
        <begin position="728"/>
        <end position="753"/>
    </location>
</feature>
<feature type="region of interest" description="Disordered" evidence="4">
    <location>
        <begin position="301"/>
        <end position="324"/>
    </location>
</feature>
<dbReference type="PANTHER" id="PTHR23206:SF8">
    <property type="entry name" value="ANKYRIN REPEAT AND KH DOMAIN-CONTAINING 1"/>
    <property type="match status" value="1"/>
</dbReference>
<feature type="domain" description="IPT/TIG" evidence="5">
    <location>
        <begin position="563"/>
        <end position="641"/>
    </location>
</feature>
<dbReference type="PROSITE" id="PS50297">
    <property type="entry name" value="ANK_REP_REGION"/>
    <property type="match status" value="2"/>
</dbReference>
<dbReference type="CDD" id="cd00603">
    <property type="entry name" value="IPT_PCSR"/>
    <property type="match status" value="1"/>
</dbReference>
<evidence type="ECO:0000259" key="5">
    <source>
        <dbReference type="Pfam" id="PF01833"/>
    </source>
</evidence>
<dbReference type="InterPro" id="IPR036770">
    <property type="entry name" value="Ankyrin_rpt-contain_sf"/>
</dbReference>
<protein>
    <recommendedName>
        <fullName evidence="5">IPT/TIG domain-containing protein</fullName>
    </recommendedName>
</protein>
<feature type="compositionally biased region" description="Low complexity" evidence="4">
    <location>
        <begin position="190"/>
        <end position="221"/>
    </location>
</feature>
<keyword evidence="2 3" id="KW-0040">ANK repeat</keyword>
<dbReference type="InterPro" id="IPR002110">
    <property type="entry name" value="Ankyrin_rpt"/>
</dbReference>
<dbReference type="Proteomes" id="UP000703661">
    <property type="component" value="Unassembled WGS sequence"/>
</dbReference>
<dbReference type="InterPro" id="IPR002909">
    <property type="entry name" value="IPT_dom"/>
</dbReference>
<organism evidence="6 7">
    <name type="scientific">Entomortierella chlamydospora</name>
    <dbReference type="NCBI Taxonomy" id="101097"/>
    <lineage>
        <taxon>Eukaryota</taxon>
        <taxon>Fungi</taxon>
        <taxon>Fungi incertae sedis</taxon>
        <taxon>Mucoromycota</taxon>
        <taxon>Mortierellomycotina</taxon>
        <taxon>Mortierellomycetes</taxon>
        <taxon>Mortierellales</taxon>
        <taxon>Mortierellaceae</taxon>
        <taxon>Entomortierella</taxon>
    </lineage>
</organism>
<feature type="compositionally biased region" description="Low complexity" evidence="4">
    <location>
        <begin position="21"/>
        <end position="36"/>
    </location>
</feature>
<gene>
    <name evidence="6" type="ORF">BGZ80_008893</name>
</gene>
<feature type="region of interest" description="Disordered" evidence="4">
    <location>
        <begin position="85"/>
        <end position="105"/>
    </location>
</feature>
<dbReference type="GO" id="GO:0005737">
    <property type="term" value="C:cytoplasm"/>
    <property type="evidence" value="ECO:0007669"/>
    <property type="project" value="TreeGrafter"/>
</dbReference>
<accession>A0A9P6T4R0</accession>
<name>A0A9P6T4R0_9FUNG</name>
<feature type="region of interest" description="Disordered" evidence="4">
    <location>
        <begin position="817"/>
        <end position="850"/>
    </location>
</feature>
<evidence type="ECO:0000256" key="4">
    <source>
        <dbReference type="SAM" id="MobiDB-lite"/>
    </source>
</evidence>
<feature type="repeat" description="ANK" evidence="3">
    <location>
        <begin position="929"/>
        <end position="962"/>
    </location>
</feature>
<feature type="region of interest" description="Disordered" evidence="4">
    <location>
        <begin position="1171"/>
        <end position="1216"/>
    </location>
</feature>
<feature type="compositionally biased region" description="Low complexity" evidence="4">
    <location>
        <begin position="248"/>
        <end position="260"/>
    </location>
</feature>
<dbReference type="Gene3D" id="1.25.40.20">
    <property type="entry name" value="Ankyrin repeat-containing domain"/>
    <property type="match status" value="2"/>
</dbReference>
<dbReference type="SUPFAM" id="SSF48403">
    <property type="entry name" value="Ankyrin repeat"/>
    <property type="match status" value="1"/>
</dbReference>
<dbReference type="Pfam" id="PF01833">
    <property type="entry name" value="TIG"/>
    <property type="match status" value="1"/>
</dbReference>
<feature type="compositionally biased region" description="Polar residues" evidence="4">
    <location>
        <begin position="222"/>
        <end position="240"/>
    </location>
</feature>
<reference evidence="6" key="1">
    <citation type="journal article" date="2020" name="Fungal Divers.">
        <title>Resolving the Mortierellaceae phylogeny through synthesis of multi-gene phylogenetics and phylogenomics.</title>
        <authorList>
            <person name="Vandepol N."/>
            <person name="Liber J."/>
            <person name="Desiro A."/>
            <person name="Na H."/>
            <person name="Kennedy M."/>
            <person name="Barry K."/>
            <person name="Grigoriev I.V."/>
            <person name="Miller A.N."/>
            <person name="O'Donnell K."/>
            <person name="Stajich J.E."/>
            <person name="Bonito G."/>
        </authorList>
    </citation>
    <scope>NUCLEOTIDE SEQUENCE</scope>
    <source>
        <strain evidence="6">NRRL 2769</strain>
    </source>
</reference>
<feature type="region of interest" description="Disordered" evidence="4">
    <location>
        <begin position="190"/>
        <end position="271"/>
    </location>
</feature>
<dbReference type="PROSITE" id="PS50088">
    <property type="entry name" value="ANK_REPEAT"/>
    <property type="match status" value="3"/>
</dbReference>
<feature type="compositionally biased region" description="Basic and acidic residues" evidence="4">
    <location>
        <begin position="499"/>
        <end position="512"/>
    </location>
</feature>
<comment type="caution">
    <text evidence="6">The sequence shown here is derived from an EMBL/GenBank/DDBJ whole genome shotgun (WGS) entry which is preliminary data.</text>
</comment>
<feature type="compositionally biased region" description="Low complexity" evidence="4">
    <location>
        <begin position="520"/>
        <end position="536"/>
    </location>
</feature>
<evidence type="ECO:0000256" key="2">
    <source>
        <dbReference type="ARBA" id="ARBA00023043"/>
    </source>
</evidence>
<keyword evidence="1" id="KW-0677">Repeat</keyword>
<evidence type="ECO:0000256" key="1">
    <source>
        <dbReference type="ARBA" id="ARBA00022737"/>
    </source>
</evidence>